<protein>
    <recommendedName>
        <fullName evidence="1">4Fe-4S ferredoxin-type domain-containing protein</fullName>
    </recommendedName>
</protein>
<feature type="domain" description="4Fe-4S ferredoxin-type" evidence="1">
    <location>
        <begin position="1"/>
        <end position="28"/>
    </location>
</feature>
<dbReference type="SUPFAM" id="SSF54862">
    <property type="entry name" value="4Fe-4S ferredoxins"/>
    <property type="match status" value="1"/>
</dbReference>
<evidence type="ECO:0000259" key="1">
    <source>
        <dbReference type="PROSITE" id="PS51379"/>
    </source>
</evidence>
<gene>
    <name evidence="2" type="ORF">METZ01_LOCUS16839</name>
</gene>
<feature type="domain" description="4Fe-4S ferredoxin-type" evidence="1">
    <location>
        <begin position="30"/>
        <end position="59"/>
    </location>
</feature>
<dbReference type="EMBL" id="UINC01000928">
    <property type="protein sequence ID" value="SUZ63985.1"/>
    <property type="molecule type" value="Genomic_DNA"/>
</dbReference>
<dbReference type="InterPro" id="IPR017900">
    <property type="entry name" value="4Fe4S_Fe_S_CS"/>
</dbReference>
<dbReference type="Gene3D" id="3.30.70.20">
    <property type="match status" value="1"/>
</dbReference>
<dbReference type="Pfam" id="PF14697">
    <property type="entry name" value="Fer4_21"/>
    <property type="match status" value="1"/>
</dbReference>
<organism evidence="2">
    <name type="scientific">marine metagenome</name>
    <dbReference type="NCBI Taxonomy" id="408172"/>
    <lineage>
        <taxon>unclassified sequences</taxon>
        <taxon>metagenomes</taxon>
        <taxon>ecological metagenomes</taxon>
    </lineage>
</organism>
<name>A0A381PAI0_9ZZZZ</name>
<dbReference type="AlphaFoldDB" id="A0A381PAI0"/>
<sequence length="81" mass="8960">MYIDMSVCINCDACLRACPPNFGAIFNHGIDVIILPELCSGCDKCLEPCPVDCIYPLPADEWPPSPEDWWGEPLSGNDPYL</sequence>
<dbReference type="PROSITE" id="PS00198">
    <property type="entry name" value="4FE4S_FER_1"/>
    <property type="match status" value="1"/>
</dbReference>
<dbReference type="InterPro" id="IPR017896">
    <property type="entry name" value="4Fe4S_Fe-S-bd"/>
</dbReference>
<proteinExistence type="predicted"/>
<reference evidence="2" key="1">
    <citation type="submission" date="2018-05" db="EMBL/GenBank/DDBJ databases">
        <authorList>
            <person name="Lanie J.A."/>
            <person name="Ng W.-L."/>
            <person name="Kazmierczak K.M."/>
            <person name="Andrzejewski T.M."/>
            <person name="Davidsen T.M."/>
            <person name="Wayne K.J."/>
            <person name="Tettelin H."/>
            <person name="Glass J.I."/>
            <person name="Rusch D."/>
            <person name="Podicherti R."/>
            <person name="Tsui H.-C.T."/>
            <person name="Winkler M.E."/>
        </authorList>
    </citation>
    <scope>NUCLEOTIDE SEQUENCE</scope>
</reference>
<dbReference type="PROSITE" id="PS51379">
    <property type="entry name" value="4FE4S_FER_2"/>
    <property type="match status" value="2"/>
</dbReference>
<evidence type="ECO:0000313" key="2">
    <source>
        <dbReference type="EMBL" id="SUZ63985.1"/>
    </source>
</evidence>
<accession>A0A381PAI0</accession>